<organism evidence="1 2">
    <name type="scientific">Globodera pallida</name>
    <name type="common">Potato cyst nematode worm</name>
    <name type="synonym">Heterodera pallida</name>
    <dbReference type="NCBI Taxonomy" id="36090"/>
    <lineage>
        <taxon>Eukaryota</taxon>
        <taxon>Metazoa</taxon>
        <taxon>Ecdysozoa</taxon>
        <taxon>Nematoda</taxon>
        <taxon>Chromadorea</taxon>
        <taxon>Rhabditida</taxon>
        <taxon>Tylenchina</taxon>
        <taxon>Tylenchomorpha</taxon>
        <taxon>Tylenchoidea</taxon>
        <taxon>Heteroderidae</taxon>
        <taxon>Heteroderinae</taxon>
        <taxon>Globodera</taxon>
    </lineage>
</organism>
<keyword evidence="1" id="KW-1185">Reference proteome</keyword>
<evidence type="ECO:0000313" key="2">
    <source>
        <dbReference type="WBParaSite" id="GPLIN_000199700"/>
    </source>
</evidence>
<protein>
    <submittedName>
        <fullName evidence="2">Uncharacterized protein</fullName>
    </submittedName>
</protein>
<dbReference type="Proteomes" id="UP000050741">
    <property type="component" value="Unassembled WGS sequence"/>
</dbReference>
<dbReference type="WBParaSite" id="GPLIN_000199700">
    <property type="protein sequence ID" value="GPLIN_000199700"/>
    <property type="gene ID" value="GPLIN_000199700"/>
</dbReference>
<name>A0A183BN12_GLOPA</name>
<reference evidence="1" key="1">
    <citation type="submission" date="2013-12" db="EMBL/GenBank/DDBJ databases">
        <authorList>
            <person name="Aslett M."/>
        </authorList>
    </citation>
    <scope>NUCLEOTIDE SEQUENCE [LARGE SCALE GENOMIC DNA]</scope>
    <source>
        <strain evidence="1">Lindley</strain>
    </source>
</reference>
<dbReference type="AlphaFoldDB" id="A0A183BN12"/>
<reference evidence="2" key="3">
    <citation type="submission" date="2016-06" db="UniProtKB">
        <authorList>
            <consortium name="WormBaseParasite"/>
        </authorList>
    </citation>
    <scope>IDENTIFICATION</scope>
</reference>
<reference evidence="1" key="2">
    <citation type="submission" date="2014-05" db="EMBL/GenBank/DDBJ databases">
        <title>The genome and life-stage specific transcriptomes of Globodera pallida elucidate key aspects of plant parasitism by a cyst nematode.</title>
        <authorList>
            <person name="Cotton J.A."/>
            <person name="Lilley C.J."/>
            <person name="Jones L.M."/>
            <person name="Kikuchi T."/>
            <person name="Reid A.J."/>
            <person name="Thorpe P."/>
            <person name="Tsai I.J."/>
            <person name="Beasley H."/>
            <person name="Blok V."/>
            <person name="Cock P.J.A."/>
            <person name="Van den Akker S.E."/>
            <person name="Holroyd N."/>
            <person name="Hunt M."/>
            <person name="Mantelin S."/>
            <person name="Naghra H."/>
            <person name="Pain A."/>
            <person name="Palomares-Rius J.E."/>
            <person name="Zarowiecki M."/>
            <person name="Berriman M."/>
            <person name="Jones J.T."/>
            <person name="Urwin P.E."/>
        </authorList>
    </citation>
    <scope>NUCLEOTIDE SEQUENCE [LARGE SCALE GENOMIC DNA]</scope>
    <source>
        <strain evidence="1">Lindley</strain>
    </source>
</reference>
<proteinExistence type="predicted"/>
<sequence length="142" mass="15378">MCAKAPGLQRGFSRIIWGCLPDQRGDYWAEEAKKEWFENVSDTELKGIECRAEFGEMGKNLSNANIQLPAVPKGLKSTTTTEKLTISTTTTTTEKTSAMTITGKPTTTSTEGGPMSSMKQLASTISAANVSFRSSWPLFGLC</sequence>
<evidence type="ECO:0000313" key="1">
    <source>
        <dbReference type="Proteomes" id="UP000050741"/>
    </source>
</evidence>
<accession>A0A183BN12</accession>